<dbReference type="Gene3D" id="2.40.128.20">
    <property type="match status" value="1"/>
</dbReference>
<organism evidence="2">
    <name type="scientific">Rhipicephalus pulchellus</name>
    <name type="common">Yellow backed tick</name>
    <name type="synonym">Dermacentor pulchellus</name>
    <dbReference type="NCBI Taxonomy" id="72859"/>
    <lineage>
        <taxon>Eukaryota</taxon>
        <taxon>Metazoa</taxon>
        <taxon>Ecdysozoa</taxon>
        <taxon>Arthropoda</taxon>
        <taxon>Chelicerata</taxon>
        <taxon>Arachnida</taxon>
        <taxon>Acari</taxon>
        <taxon>Parasitiformes</taxon>
        <taxon>Ixodida</taxon>
        <taxon>Ixodoidea</taxon>
        <taxon>Ixodidae</taxon>
        <taxon>Rhipicephalinae</taxon>
        <taxon>Rhipicephalus</taxon>
        <taxon>Rhipicephalus</taxon>
    </lineage>
</organism>
<evidence type="ECO:0000256" key="1">
    <source>
        <dbReference type="SAM" id="SignalP"/>
    </source>
</evidence>
<feature type="chain" id="PRO_5003982080" evidence="1">
    <location>
        <begin position="23"/>
        <end position="197"/>
    </location>
</feature>
<dbReference type="InterPro" id="IPR012674">
    <property type="entry name" value="Calycin"/>
</dbReference>
<keyword evidence="1" id="KW-0732">Signal</keyword>
<accession>L7MGM6</accession>
<feature type="non-terminal residue" evidence="2">
    <location>
        <position position="1"/>
    </location>
</feature>
<dbReference type="AlphaFoldDB" id="L7MGM6"/>
<reference evidence="2" key="1">
    <citation type="submission" date="2012-11" db="EMBL/GenBank/DDBJ databases">
        <authorList>
            <person name="Lucero-Rivera Y.E."/>
            <person name="Tovar-Ramirez D."/>
        </authorList>
    </citation>
    <scope>NUCLEOTIDE SEQUENCE</scope>
    <source>
        <tissue evidence="2">Salivary gland</tissue>
    </source>
</reference>
<protein>
    <submittedName>
        <fullName evidence="2">Putative group i salivary lipocalin</fullName>
    </submittedName>
</protein>
<proteinExistence type="evidence at transcript level"/>
<reference evidence="2" key="2">
    <citation type="journal article" date="2015" name="J. Proteomics">
        <title>Sexual differences in the sialomes of the zebra tick, Rhipicephalus pulchellus.</title>
        <authorList>
            <person name="Tan A.W."/>
            <person name="Francischetti I.M."/>
            <person name="Slovak M."/>
            <person name="Kini R.M."/>
            <person name="Ribeiro J.M."/>
        </authorList>
    </citation>
    <scope>NUCLEOTIDE SEQUENCE</scope>
    <source>
        <tissue evidence="2">Salivary gland</tissue>
    </source>
</reference>
<feature type="signal peptide" evidence="1">
    <location>
        <begin position="1"/>
        <end position="22"/>
    </location>
</feature>
<evidence type="ECO:0000313" key="2">
    <source>
        <dbReference type="EMBL" id="JAA63115.1"/>
    </source>
</evidence>
<name>L7MGM6_RHIPC</name>
<sequence length="197" mass="23529">QPSRMKNFACALLLGLIAVCYSSPGQEFMKRLNTHRAYWTFRTSYTWSTYTKCYRYKKYWRPADSPMVLKQIYEIYDNLTGQHTLKEHTLWRVEDNKTESTEFLFTRMRDRVNSTYNLTYWNETENCFIFKFNMDGKQECELDVWGGLPDNDSVVSDCEAVFNKTCQRHHVYYYNNCDKPRGSRSAQVEQLDIDLDV</sequence>
<dbReference type="EMBL" id="GACK01001919">
    <property type="protein sequence ID" value="JAA63115.1"/>
    <property type="molecule type" value="mRNA"/>
</dbReference>